<evidence type="ECO:0000256" key="2">
    <source>
        <dbReference type="ARBA" id="ARBA00023315"/>
    </source>
</evidence>
<name>A0A2B7Y4W9_9EURO</name>
<organism evidence="4 5">
    <name type="scientific">Helicocarpus griseus UAMH5409</name>
    <dbReference type="NCBI Taxonomy" id="1447875"/>
    <lineage>
        <taxon>Eukaryota</taxon>
        <taxon>Fungi</taxon>
        <taxon>Dikarya</taxon>
        <taxon>Ascomycota</taxon>
        <taxon>Pezizomycotina</taxon>
        <taxon>Eurotiomycetes</taxon>
        <taxon>Eurotiomycetidae</taxon>
        <taxon>Onygenales</taxon>
        <taxon>Ajellomycetaceae</taxon>
        <taxon>Helicocarpus</taxon>
    </lineage>
</organism>
<proteinExistence type="predicted"/>
<sequence length="184" mass="20073">MIIRLAGPADLPLLQVIELAAAEPFRLLGMPEIADDDPPSLSHLQKFTDDGRCWVATESAKGAQGTDGNDLGEEPVAYLLASRVDGTAHIEQVSVIPTAARRGIGAALIDHLAVWAVEQGLSALTLTTFADVPWNAPYYARLGFRTLEAGEVGEELCAIRTMEKERGLDRWPRVCMRRELHKSN</sequence>
<dbReference type="Proteomes" id="UP000223968">
    <property type="component" value="Unassembled WGS sequence"/>
</dbReference>
<dbReference type="AlphaFoldDB" id="A0A2B7Y4W9"/>
<dbReference type="Pfam" id="PF00583">
    <property type="entry name" value="Acetyltransf_1"/>
    <property type="match status" value="1"/>
</dbReference>
<reference evidence="4 5" key="1">
    <citation type="submission" date="2017-10" db="EMBL/GenBank/DDBJ databases">
        <title>Comparative genomics in systemic dimorphic fungi from Ajellomycetaceae.</title>
        <authorList>
            <person name="Munoz J.F."/>
            <person name="Mcewen J.G."/>
            <person name="Clay O.K."/>
            <person name="Cuomo C.A."/>
        </authorList>
    </citation>
    <scope>NUCLEOTIDE SEQUENCE [LARGE SCALE GENOMIC DNA]</scope>
    <source>
        <strain evidence="4 5">UAMH5409</strain>
    </source>
</reference>
<feature type="domain" description="N-acetyltransferase" evidence="3">
    <location>
        <begin position="1"/>
        <end position="163"/>
    </location>
</feature>
<dbReference type="CDD" id="cd04301">
    <property type="entry name" value="NAT_SF"/>
    <property type="match status" value="1"/>
</dbReference>
<dbReference type="SUPFAM" id="SSF55729">
    <property type="entry name" value="Acyl-CoA N-acyltransferases (Nat)"/>
    <property type="match status" value="1"/>
</dbReference>
<dbReference type="STRING" id="1447875.A0A2B7Y4W9"/>
<dbReference type="InterPro" id="IPR000182">
    <property type="entry name" value="GNAT_dom"/>
</dbReference>
<evidence type="ECO:0000313" key="5">
    <source>
        <dbReference type="Proteomes" id="UP000223968"/>
    </source>
</evidence>
<keyword evidence="5" id="KW-1185">Reference proteome</keyword>
<keyword evidence="2" id="KW-0012">Acyltransferase</keyword>
<keyword evidence="1" id="KW-0808">Transferase</keyword>
<dbReference type="PROSITE" id="PS51186">
    <property type="entry name" value="GNAT"/>
    <property type="match status" value="1"/>
</dbReference>
<accession>A0A2B7Y4W9</accession>
<evidence type="ECO:0000256" key="1">
    <source>
        <dbReference type="ARBA" id="ARBA00022679"/>
    </source>
</evidence>
<evidence type="ECO:0000313" key="4">
    <source>
        <dbReference type="EMBL" id="PGH16270.1"/>
    </source>
</evidence>
<comment type="caution">
    <text evidence="4">The sequence shown here is derived from an EMBL/GenBank/DDBJ whole genome shotgun (WGS) entry which is preliminary data.</text>
</comment>
<dbReference type="GO" id="GO:0016747">
    <property type="term" value="F:acyltransferase activity, transferring groups other than amino-acyl groups"/>
    <property type="evidence" value="ECO:0007669"/>
    <property type="project" value="InterPro"/>
</dbReference>
<dbReference type="EMBL" id="PDNB01000018">
    <property type="protein sequence ID" value="PGH16270.1"/>
    <property type="molecule type" value="Genomic_DNA"/>
</dbReference>
<dbReference type="PANTHER" id="PTHR43800">
    <property type="entry name" value="PEPTIDYL-LYSINE N-ACETYLTRANSFERASE YJAB"/>
    <property type="match status" value="1"/>
</dbReference>
<protein>
    <recommendedName>
        <fullName evidence="3">N-acetyltransferase domain-containing protein</fullName>
    </recommendedName>
</protein>
<dbReference type="OrthoDB" id="2744543at2759"/>
<evidence type="ECO:0000259" key="3">
    <source>
        <dbReference type="PROSITE" id="PS51186"/>
    </source>
</evidence>
<dbReference type="Gene3D" id="3.40.630.30">
    <property type="match status" value="1"/>
</dbReference>
<dbReference type="InterPro" id="IPR016181">
    <property type="entry name" value="Acyl_CoA_acyltransferase"/>
</dbReference>
<gene>
    <name evidence="4" type="ORF">AJ79_01809</name>
</gene>
<dbReference type="PANTHER" id="PTHR43800:SF1">
    <property type="entry name" value="PEPTIDYL-LYSINE N-ACETYLTRANSFERASE YJAB"/>
    <property type="match status" value="1"/>
</dbReference>